<evidence type="ECO:0000256" key="1">
    <source>
        <dbReference type="ARBA" id="ARBA00010923"/>
    </source>
</evidence>
<dbReference type="EMBL" id="CP019434">
    <property type="protein sequence ID" value="APZ41802.1"/>
    <property type="molecule type" value="Genomic_DNA"/>
</dbReference>
<proteinExistence type="inferred from homology"/>
<evidence type="ECO:0000256" key="3">
    <source>
        <dbReference type="ARBA" id="ARBA00023125"/>
    </source>
</evidence>
<dbReference type="STRING" id="1765967.BW247_00745"/>
<dbReference type="Gene3D" id="3.90.220.20">
    <property type="entry name" value="DNA methylase specificity domains"/>
    <property type="match status" value="2"/>
</dbReference>
<protein>
    <recommendedName>
        <fullName evidence="4">Type I restriction modification DNA specificity domain-containing protein</fullName>
    </recommendedName>
</protein>
<evidence type="ECO:0000313" key="5">
    <source>
        <dbReference type="EMBL" id="APZ41802.1"/>
    </source>
</evidence>
<feature type="domain" description="Type I restriction modification DNA specificity" evidence="4">
    <location>
        <begin position="191"/>
        <end position="341"/>
    </location>
</feature>
<sequence length="386" mass="43509">MTTAMGRGPSFNEINLGDAVTFQRGFDITKNEQTEGVVPIVSSSGVSSFHSRWKSRGPGVVIGRKGTLGTVHYLRADFWPHDTTLWVKDFKGNDPRLIYYFLKTLHLENFDTGASNPTLNRNHLHKIKVVFPASCIQKKIAAILSAYDDLIENNRRRIALLEKMAEEIYREWFVRMRFPGHEQTKFEKGVPEGWTASRFDNFCVLQRGYDLPDADIEDGEYPVIASTSIKAYDKHYKVGPPVITTGRSGSLGSVLYVNSHAWPLNTTLYVKDFCGNSPYLIYFTLKNMGLENFNSGAGVPTLNRNHLNGIFILIPPKEIQAAFDDQITKLFRQKENFEKQIELLAQVRDTLLPRLISGKLAVENLDVRFPPSMTEAGNNVSEAALS</sequence>
<dbReference type="Proteomes" id="UP000243807">
    <property type="component" value="Chromosome"/>
</dbReference>
<dbReference type="AlphaFoldDB" id="A0A1P8UD61"/>
<keyword evidence="6" id="KW-1185">Reference proteome</keyword>
<keyword evidence="3" id="KW-0238">DNA-binding</keyword>
<accession>A0A1P8UD61</accession>
<feature type="domain" description="Type I restriction modification DNA specificity" evidence="4">
    <location>
        <begin position="13"/>
        <end position="162"/>
    </location>
</feature>
<dbReference type="InterPro" id="IPR052021">
    <property type="entry name" value="Type-I_RS_S_subunit"/>
</dbReference>
<dbReference type="REBASE" id="189016">
    <property type="entry name" value="S.AfeV8ORF740P"/>
</dbReference>
<dbReference type="Pfam" id="PF01420">
    <property type="entry name" value="Methylase_S"/>
    <property type="match status" value="2"/>
</dbReference>
<keyword evidence="2" id="KW-0680">Restriction system</keyword>
<dbReference type="RefSeq" id="WP_076835149.1">
    <property type="nucleotide sequence ID" value="NZ_CP019434.1"/>
</dbReference>
<dbReference type="KEGG" id="afy:BW247_00745"/>
<gene>
    <name evidence="5" type="ORF">BW247_00745</name>
</gene>
<evidence type="ECO:0000259" key="4">
    <source>
        <dbReference type="Pfam" id="PF01420"/>
    </source>
</evidence>
<comment type="similarity">
    <text evidence="1">Belongs to the type-I restriction system S methylase family.</text>
</comment>
<dbReference type="InterPro" id="IPR000055">
    <property type="entry name" value="Restrct_endonuc_typeI_TRD"/>
</dbReference>
<dbReference type="PANTHER" id="PTHR30408">
    <property type="entry name" value="TYPE-1 RESTRICTION ENZYME ECOKI SPECIFICITY PROTEIN"/>
    <property type="match status" value="1"/>
</dbReference>
<dbReference type="Gene3D" id="1.10.287.1120">
    <property type="entry name" value="Bipartite methylase S protein"/>
    <property type="match status" value="1"/>
</dbReference>
<dbReference type="GO" id="GO:0003677">
    <property type="term" value="F:DNA binding"/>
    <property type="evidence" value="ECO:0007669"/>
    <property type="project" value="UniProtKB-KW"/>
</dbReference>
<dbReference type="InterPro" id="IPR044946">
    <property type="entry name" value="Restrct_endonuc_typeI_TRD_sf"/>
</dbReference>
<dbReference type="CDD" id="cd17267">
    <property type="entry name" value="RMtype1_S_EcoAO83I-TRD1-CR1_like"/>
    <property type="match status" value="2"/>
</dbReference>
<organism evidence="5 6">
    <name type="scientific">Acidihalobacter ferrooxydans</name>
    <dbReference type="NCBI Taxonomy" id="1765967"/>
    <lineage>
        <taxon>Bacteria</taxon>
        <taxon>Pseudomonadati</taxon>
        <taxon>Pseudomonadota</taxon>
        <taxon>Gammaproteobacteria</taxon>
        <taxon>Chromatiales</taxon>
        <taxon>Ectothiorhodospiraceae</taxon>
        <taxon>Acidihalobacter</taxon>
    </lineage>
</organism>
<dbReference type="SUPFAM" id="SSF116734">
    <property type="entry name" value="DNA methylase specificity domain"/>
    <property type="match status" value="2"/>
</dbReference>
<name>A0A1P8UD61_9GAMM</name>
<dbReference type="GO" id="GO:0009307">
    <property type="term" value="P:DNA restriction-modification system"/>
    <property type="evidence" value="ECO:0007669"/>
    <property type="project" value="UniProtKB-KW"/>
</dbReference>
<reference evidence="5 6" key="1">
    <citation type="submission" date="2017-01" db="EMBL/GenBank/DDBJ databases">
        <title>Draft sequence of Acidihalobacter ferrooxidans strain DSM 14175 (strain V8).</title>
        <authorList>
            <person name="Khaleque H.N."/>
            <person name="Ramsay J.P."/>
            <person name="Murphy R.J.T."/>
            <person name="Kaksonen A.H."/>
            <person name="Boxall N.J."/>
            <person name="Watkin E.L.J."/>
        </authorList>
    </citation>
    <scope>NUCLEOTIDE SEQUENCE [LARGE SCALE GENOMIC DNA]</scope>
    <source>
        <strain evidence="5 6">V8</strain>
    </source>
</reference>
<evidence type="ECO:0000256" key="2">
    <source>
        <dbReference type="ARBA" id="ARBA00022747"/>
    </source>
</evidence>
<dbReference type="OrthoDB" id="9798929at2"/>
<dbReference type="PANTHER" id="PTHR30408:SF13">
    <property type="entry name" value="TYPE I RESTRICTION ENZYME HINDI SPECIFICITY SUBUNIT"/>
    <property type="match status" value="1"/>
</dbReference>
<evidence type="ECO:0000313" key="6">
    <source>
        <dbReference type="Proteomes" id="UP000243807"/>
    </source>
</evidence>